<reference evidence="3 4" key="1">
    <citation type="submission" date="2019-09" db="EMBL/GenBank/DDBJ databases">
        <title>A chromosome-level genome assembly of the Chinese tupelo Nyssa sinensis.</title>
        <authorList>
            <person name="Yang X."/>
            <person name="Kang M."/>
            <person name="Yang Y."/>
            <person name="Xiong H."/>
            <person name="Wang M."/>
            <person name="Zhang Z."/>
            <person name="Wang Z."/>
            <person name="Wu H."/>
            <person name="Ma T."/>
            <person name="Liu J."/>
            <person name="Xi Z."/>
        </authorList>
    </citation>
    <scope>NUCLEOTIDE SEQUENCE [LARGE SCALE GENOMIC DNA]</scope>
    <source>
        <strain evidence="3">J267</strain>
        <tissue evidence="3">Leaf</tissue>
    </source>
</reference>
<dbReference type="Proteomes" id="UP000325577">
    <property type="component" value="Linkage Group LG4"/>
</dbReference>
<proteinExistence type="predicted"/>
<sequence>MGFEMRVLIMVGMLICLTSLVYANPIVYKNGTATYYGPPYVPSACYGNQSKGVFVAKVSAALWKNRTACGDIYKVKCTGPTNPTVLQPCKPGTFVLVKVVDYCRPPSCNATFDLSRNAFNVIAFTSSREINIEYIRR</sequence>
<dbReference type="SUPFAM" id="SSF50685">
    <property type="entry name" value="Barwin-like endoglucanases"/>
    <property type="match status" value="1"/>
</dbReference>
<organism evidence="3 4">
    <name type="scientific">Nyssa sinensis</name>
    <dbReference type="NCBI Taxonomy" id="561372"/>
    <lineage>
        <taxon>Eukaryota</taxon>
        <taxon>Viridiplantae</taxon>
        <taxon>Streptophyta</taxon>
        <taxon>Embryophyta</taxon>
        <taxon>Tracheophyta</taxon>
        <taxon>Spermatophyta</taxon>
        <taxon>Magnoliopsida</taxon>
        <taxon>eudicotyledons</taxon>
        <taxon>Gunneridae</taxon>
        <taxon>Pentapetalae</taxon>
        <taxon>asterids</taxon>
        <taxon>Cornales</taxon>
        <taxon>Nyssaceae</taxon>
        <taxon>Nyssa</taxon>
    </lineage>
</organism>
<keyword evidence="4" id="KW-1185">Reference proteome</keyword>
<name>A0A5J5A0B7_9ASTE</name>
<dbReference type="InterPro" id="IPR044206">
    <property type="entry name" value="EGC1/2"/>
</dbReference>
<dbReference type="PROSITE" id="PS50842">
    <property type="entry name" value="EXPANSIN_EG45"/>
    <property type="match status" value="1"/>
</dbReference>
<dbReference type="CDD" id="cd22269">
    <property type="entry name" value="DPBB_EG45-like"/>
    <property type="match status" value="1"/>
</dbReference>
<feature type="domain" description="Expansin-like EG45" evidence="2">
    <location>
        <begin position="31"/>
        <end position="137"/>
    </location>
</feature>
<gene>
    <name evidence="3" type="ORF">F0562_009220</name>
</gene>
<evidence type="ECO:0000313" key="3">
    <source>
        <dbReference type="EMBL" id="KAA8522797.1"/>
    </source>
</evidence>
<accession>A0A5J5A0B7</accession>
<dbReference type="InterPro" id="IPR007112">
    <property type="entry name" value="Expansin/allergen_DPBB_dom"/>
</dbReference>
<protein>
    <recommendedName>
        <fullName evidence="2">Expansin-like EG45 domain-containing protein</fullName>
    </recommendedName>
</protein>
<feature type="chain" id="PRO_5023878905" description="Expansin-like EG45 domain-containing protein" evidence="1">
    <location>
        <begin position="24"/>
        <end position="137"/>
    </location>
</feature>
<dbReference type="Pfam" id="PF03330">
    <property type="entry name" value="DPBB_1"/>
    <property type="match status" value="1"/>
</dbReference>
<dbReference type="InterPro" id="IPR036908">
    <property type="entry name" value="RlpA-like_sf"/>
</dbReference>
<dbReference type="PANTHER" id="PTHR47295">
    <property type="entry name" value="EG45-LIKE DOMAIN CONTAINING PROTEIN 1-RELATED"/>
    <property type="match status" value="1"/>
</dbReference>
<dbReference type="SMART" id="SM00837">
    <property type="entry name" value="DPBB_1"/>
    <property type="match status" value="1"/>
</dbReference>
<dbReference type="InterPro" id="IPR009009">
    <property type="entry name" value="RlpA-like_DPBB"/>
</dbReference>
<evidence type="ECO:0000256" key="1">
    <source>
        <dbReference type="SAM" id="SignalP"/>
    </source>
</evidence>
<keyword evidence="1" id="KW-0732">Signal</keyword>
<dbReference type="Gene3D" id="2.40.40.10">
    <property type="entry name" value="RlpA-like domain"/>
    <property type="match status" value="1"/>
</dbReference>
<dbReference type="OrthoDB" id="623670at2759"/>
<evidence type="ECO:0000259" key="2">
    <source>
        <dbReference type="PROSITE" id="PS50842"/>
    </source>
</evidence>
<dbReference type="GO" id="GO:0009627">
    <property type="term" value="P:systemic acquired resistance"/>
    <property type="evidence" value="ECO:0007669"/>
    <property type="project" value="InterPro"/>
</dbReference>
<feature type="signal peptide" evidence="1">
    <location>
        <begin position="1"/>
        <end position="23"/>
    </location>
</feature>
<dbReference type="GO" id="GO:0048046">
    <property type="term" value="C:apoplast"/>
    <property type="evidence" value="ECO:0007669"/>
    <property type="project" value="InterPro"/>
</dbReference>
<dbReference type="EMBL" id="CM018047">
    <property type="protein sequence ID" value="KAA8522797.1"/>
    <property type="molecule type" value="Genomic_DNA"/>
</dbReference>
<dbReference type="AlphaFoldDB" id="A0A5J5A0B7"/>
<evidence type="ECO:0000313" key="4">
    <source>
        <dbReference type="Proteomes" id="UP000325577"/>
    </source>
</evidence>
<dbReference type="PANTHER" id="PTHR47295:SF2">
    <property type="entry name" value="EG45-LIKE DOMAIN CONTAINING PROTEIN 1-RELATED"/>
    <property type="match status" value="1"/>
</dbReference>